<dbReference type="RefSeq" id="XP_060334340.1">
    <property type="nucleotide sequence ID" value="XM_060475395.1"/>
</dbReference>
<sequence length="344" mass="38995">MIFKQLHDCVIPLIVMEIKHSITQASYSVLNLWTDSELSYIRDKCCCPTFILVGGGPYLSVLGVVWTDRFIVQRLTNVMCVGEATIHEEAHLYRLSRIFTSLRHCLRTLNLFYDGILKRTDLELIPNQPHPRYFPYPASFTEYDSETRTEFKYLDVLESDSTNVTFLAQTTSEVPRKLIVKFVDRYGVNAHVCLAENGMAPRLLFCGLLNGVDDARSVESACGATKSGGLYLGPLRMVVMEYIDGTSAQEIPLDVWPADAYSQVKAAVTQLHCEGLVFGDLRRPNVMFTHDSKVMLIDFDWAGKEGEVRYPRGLSSRVVWPDGAGDFQLIKKEHDMVMLERNFT</sequence>
<dbReference type="GO" id="GO:0005524">
    <property type="term" value="F:ATP binding"/>
    <property type="evidence" value="ECO:0007669"/>
    <property type="project" value="UniProtKB-KW"/>
</dbReference>
<evidence type="ECO:0000256" key="7">
    <source>
        <dbReference type="ARBA" id="ARBA00047899"/>
    </source>
</evidence>
<comment type="catalytic activity">
    <reaction evidence="7">
        <text>L-threonyl-[protein] + ATP = O-phospho-L-threonyl-[protein] + ADP + H(+)</text>
        <dbReference type="Rhea" id="RHEA:46608"/>
        <dbReference type="Rhea" id="RHEA-COMP:11060"/>
        <dbReference type="Rhea" id="RHEA-COMP:11605"/>
        <dbReference type="ChEBI" id="CHEBI:15378"/>
        <dbReference type="ChEBI" id="CHEBI:30013"/>
        <dbReference type="ChEBI" id="CHEBI:30616"/>
        <dbReference type="ChEBI" id="CHEBI:61977"/>
        <dbReference type="ChEBI" id="CHEBI:456216"/>
        <dbReference type="EC" id="2.7.11.1"/>
    </reaction>
</comment>
<evidence type="ECO:0000256" key="4">
    <source>
        <dbReference type="ARBA" id="ARBA00022741"/>
    </source>
</evidence>
<gene>
    <name evidence="10" type="ORF">EV420DRAFT_1618841</name>
</gene>
<dbReference type="Gene3D" id="1.10.510.10">
    <property type="entry name" value="Transferase(Phosphotransferase) domain 1"/>
    <property type="match status" value="1"/>
</dbReference>
<evidence type="ECO:0000313" key="10">
    <source>
        <dbReference type="EMBL" id="KAK0462874.1"/>
    </source>
</evidence>
<evidence type="ECO:0000256" key="8">
    <source>
        <dbReference type="ARBA" id="ARBA00048679"/>
    </source>
</evidence>
<keyword evidence="5" id="KW-0418">Kinase</keyword>
<protein>
    <recommendedName>
        <fullName evidence="1">non-specific serine/threonine protein kinase</fullName>
        <ecNumber evidence="1">2.7.11.1</ecNumber>
    </recommendedName>
</protein>
<evidence type="ECO:0000256" key="3">
    <source>
        <dbReference type="ARBA" id="ARBA00022679"/>
    </source>
</evidence>
<dbReference type="EMBL" id="JAUEPS010000008">
    <property type="protein sequence ID" value="KAK0462874.1"/>
    <property type="molecule type" value="Genomic_DNA"/>
</dbReference>
<dbReference type="InterPro" id="IPR018934">
    <property type="entry name" value="RIO_dom"/>
</dbReference>
<evidence type="ECO:0000256" key="5">
    <source>
        <dbReference type="ARBA" id="ARBA00022777"/>
    </source>
</evidence>
<comment type="caution">
    <text evidence="10">The sequence shown here is derived from an EMBL/GenBank/DDBJ whole genome shotgun (WGS) entry which is preliminary data.</text>
</comment>
<dbReference type="GO" id="GO:0004674">
    <property type="term" value="F:protein serine/threonine kinase activity"/>
    <property type="evidence" value="ECO:0007669"/>
    <property type="project" value="UniProtKB-KW"/>
</dbReference>
<accession>A0AA39NC80</accession>
<comment type="catalytic activity">
    <reaction evidence="8">
        <text>L-seryl-[protein] + ATP = O-phospho-L-seryl-[protein] + ADP + H(+)</text>
        <dbReference type="Rhea" id="RHEA:17989"/>
        <dbReference type="Rhea" id="RHEA-COMP:9863"/>
        <dbReference type="Rhea" id="RHEA-COMP:11604"/>
        <dbReference type="ChEBI" id="CHEBI:15378"/>
        <dbReference type="ChEBI" id="CHEBI:29999"/>
        <dbReference type="ChEBI" id="CHEBI:30616"/>
        <dbReference type="ChEBI" id="CHEBI:83421"/>
        <dbReference type="ChEBI" id="CHEBI:456216"/>
        <dbReference type="EC" id="2.7.11.1"/>
    </reaction>
</comment>
<dbReference type="GeneID" id="85358943"/>
<keyword evidence="4" id="KW-0547">Nucleotide-binding</keyword>
<evidence type="ECO:0000256" key="1">
    <source>
        <dbReference type="ARBA" id="ARBA00012513"/>
    </source>
</evidence>
<evidence type="ECO:0000259" key="9">
    <source>
        <dbReference type="Pfam" id="PF01163"/>
    </source>
</evidence>
<organism evidence="10 11">
    <name type="scientific">Armillaria tabescens</name>
    <name type="common">Ringless honey mushroom</name>
    <name type="synonym">Agaricus tabescens</name>
    <dbReference type="NCBI Taxonomy" id="1929756"/>
    <lineage>
        <taxon>Eukaryota</taxon>
        <taxon>Fungi</taxon>
        <taxon>Dikarya</taxon>
        <taxon>Basidiomycota</taxon>
        <taxon>Agaricomycotina</taxon>
        <taxon>Agaricomycetes</taxon>
        <taxon>Agaricomycetidae</taxon>
        <taxon>Agaricales</taxon>
        <taxon>Marasmiineae</taxon>
        <taxon>Physalacriaceae</taxon>
        <taxon>Desarmillaria</taxon>
    </lineage>
</organism>
<dbReference type="Proteomes" id="UP001175211">
    <property type="component" value="Unassembled WGS sequence"/>
</dbReference>
<dbReference type="SUPFAM" id="SSF56112">
    <property type="entry name" value="Protein kinase-like (PK-like)"/>
    <property type="match status" value="1"/>
</dbReference>
<evidence type="ECO:0000256" key="2">
    <source>
        <dbReference type="ARBA" id="ARBA00022527"/>
    </source>
</evidence>
<dbReference type="Pfam" id="PF01163">
    <property type="entry name" value="RIO1"/>
    <property type="match status" value="1"/>
</dbReference>
<name>A0AA39NC80_ARMTA</name>
<reference evidence="10" key="1">
    <citation type="submission" date="2023-06" db="EMBL/GenBank/DDBJ databases">
        <authorList>
            <consortium name="Lawrence Berkeley National Laboratory"/>
            <person name="Ahrendt S."/>
            <person name="Sahu N."/>
            <person name="Indic B."/>
            <person name="Wong-Bajracharya J."/>
            <person name="Merenyi Z."/>
            <person name="Ke H.-M."/>
            <person name="Monk M."/>
            <person name="Kocsube S."/>
            <person name="Drula E."/>
            <person name="Lipzen A."/>
            <person name="Balint B."/>
            <person name="Henrissat B."/>
            <person name="Andreopoulos B."/>
            <person name="Martin F.M."/>
            <person name="Harder C.B."/>
            <person name="Rigling D."/>
            <person name="Ford K.L."/>
            <person name="Foster G.D."/>
            <person name="Pangilinan J."/>
            <person name="Papanicolaou A."/>
            <person name="Barry K."/>
            <person name="LaButti K."/>
            <person name="Viragh M."/>
            <person name="Koriabine M."/>
            <person name="Yan M."/>
            <person name="Riley R."/>
            <person name="Champramary S."/>
            <person name="Plett K.L."/>
            <person name="Tsai I.J."/>
            <person name="Slot J."/>
            <person name="Sipos G."/>
            <person name="Plett J."/>
            <person name="Nagy L.G."/>
            <person name="Grigoriev I.V."/>
        </authorList>
    </citation>
    <scope>NUCLEOTIDE SEQUENCE</scope>
    <source>
        <strain evidence="10">CCBAS 213</strain>
    </source>
</reference>
<keyword evidence="3" id="KW-0808">Transferase</keyword>
<evidence type="ECO:0000256" key="6">
    <source>
        <dbReference type="ARBA" id="ARBA00022840"/>
    </source>
</evidence>
<keyword evidence="2" id="KW-0723">Serine/threonine-protein kinase</keyword>
<dbReference type="EC" id="2.7.11.1" evidence="1"/>
<dbReference type="InterPro" id="IPR011009">
    <property type="entry name" value="Kinase-like_dom_sf"/>
</dbReference>
<proteinExistence type="predicted"/>
<dbReference type="AlphaFoldDB" id="A0AA39NC80"/>
<keyword evidence="6" id="KW-0067">ATP-binding</keyword>
<evidence type="ECO:0000313" key="11">
    <source>
        <dbReference type="Proteomes" id="UP001175211"/>
    </source>
</evidence>
<feature type="domain" description="RIO-type" evidence="9">
    <location>
        <begin position="237"/>
        <end position="299"/>
    </location>
</feature>
<keyword evidence="11" id="KW-1185">Reference proteome</keyword>